<evidence type="ECO:0000313" key="18">
    <source>
        <dbReference type="Proteomes" id="UP001652700"/>
    </source>
</evidence>
<dbReference type="PANTHER" id="PTHR21624">
    <property type="entry name" value="STEROL DESATURASE-RELATED PROTEIN"/>
    <property type="match status" value="1"/>
</dbReference>
<evidence type="ECO:0000256" key="13">
    <source>
        <dbReference type="ARBA" id="ARBA00047556"/>
    </source>
</evidence>
<evidence type="ECO:0000256" key="6">
    <source>
        <dbReference type="ARBA" id="ARBA00023002"/>
    </source>
</evidence>
<evidence type="ECO:0000256" key="5">
    <source>
        <dbReference type="ARBA" id="ARBA00022989"/>
    </source>
</evidence>
<dbReference type="Proteomes" id="UP001652700">
    <property type="component" value="Unplaced"/>
</dbReference>
<feature type="transmembrane region" description="Helical" evidence="14">
    <location>
        <begin position="396"/>
        <end position="414"/>
    </location>
</feature>
<comment type="subcellular location">
    <subcellularLocation>
        <location evidence="2">Endoplasmic reticulum membrane</location>
        <topology evidence="2">Multi-pass membrane protein</topology>
    </subcellularLocation>
</comment>
<protein>
    <recommendedName>
        <fullName evidence="12">Alkylglycerol monooxygenase</fullName>
        <ecNumber evidence="11">1.14.16.5</ecNumber>
    </recommendedName>
</protein>
<proteinExistence type="inferred from homology"/>
<dbReference type="InterPro" id="IPR006694">
    <property type="entry name" value="Fatty_acid_hydroxylase"/>
</dbReference>
<sequence length="478" mass="56166">MNSTSFLQNLNGSDTTITSVYIRLLDKDIVDNVPFDRDMLKDFFKGLGRMFYIVHPAETTYQDPQAVPEFFQNAWPYFLLFMLIENIILFMENKPIYRLNDGLTSISHGLIQHSGKLIFRGSESYLYFYIHQHFCLINLPWNNSMTWYLAALGVDFCYYWVHRACHEVHILWAQHQVHHSSEEFNLAVGLRQSLFHGWCGFLFYLPLAFVIPPAHFVTHQQFNLLYQFWIHTVTVTTLGPLEYIFNTPQHHRVHHGSNIYCLDKNFGGVLIIWDRLFGTFASEKKDEEIIYGLVFNQPSFNPLHLQSFYTRYVIERFNSMKSWNNKLAAIFYGPSWQPGKPRLGLEEDKVKVTKREKYNISLPFWCNAYLLLHFSLVVYGYQYLATLHMTINPLSVLMFVIYIIASLTTIGMLFDNKPYACILELLRCMLLVTAIQRINFNRVDSDVLTYVEAFFLLSALFWFLQSIKVLQVLKMNVK</sequence>
<dbReference type="InterPro" id="IPR051689">
    <property type="entry name" value="Sterol_desaturase/TMEM195"/>
</dbReference>
<keyword evidence="7" id="KW-0408">Iron</keyword>
<dbReference type="EnsemblMetazoa" id="XM_028279293.2">
    <property type="protein sequence ID" value="XP_028135094.2"/>
    <property type="gene ID" value="LOC114329999"/>
</dbReference>
<dbReference type="PANTHER" id="PTHR21624:SF1">
    <property type="entry name" value="ALKYLGLYCEROL MONOOXYGENASE"/>
    <property type="match status" value="1"/>
</dbReference>
<feature type="transmembrane region" description="Helical" evidence="14">
    <location>
        <begin position="450"/>
        <end position="470"/>
    </location>
</feature>
<keyword evidence="4" id="KW-0256">Endoplasmic reticulum</keyword>
<keyword evidence="9 14" id="KW-0472">Membrane</keyword>
<evidence type="ECO:0000313" key="17">
    <source>
        <dbReference type="EnsemblMetazoa" id="XP_028135094.2"/>
    </source>
</evidence>
<comment type="cofactor">
    <cofactor evidence="1">
        <name>Fe cation</name>
        <dbReference type="ChEBI" id="CHEBI:24875"/>
    </cofactor>
</comment>
<dbReference type="Pfam" id="PF24858">
    <property type="entry name" value="AGMP_C"/>
    <property type="match status" value="1"/>
</dbReference>
<keyword evidence="6" id="KW-0560">Oxidoreductase</keyword>
<feature type="transmembrane region" description="Helical" evidence="14">
    <location>
        <begin position="194"/>
        <end position="212"/>
    </location>
</feature>
<evidence type="ECO:0000256" key="12">
    <source>
        <dbReference type="ARBA" id="ARBA00040992"/>
    </source>
</evidence>
<dbReference type="Pfam" id="PF04116">
    <property type="entry name" value="FA_hydroxylase"/>
    <property type="match status" value="1"/>
</dbReference>
<evidence type="ECO:0000256" key="9">
    <source>
        <dbReference type="ARBA" id="ARBA00023136"/>
    </source>
</evidence>
<evidence type="ECO:0000256" key="1">
    <source>
        <dbReference type="ARBA" id="ARBA00001962"/>
    </source>
</evidence>
<organism evidence="17 18">
    <name type="scientific">Diabrotica virgifera virgifera</name>
    <name type="common">western corn rootworm</name>
    <dbReference type="NCBI Taxonomy" id="50390"/>
    <lineage>
        <taxon>Eukaryota</taxon>
        <taxon>Metazoa</taxon>
        <taxon>Ecdysozoa</taxon>
        <taxon>Arthropoda</taxon>
        <taxon>Hexapoda</taxon>
        <taxon>Insecta</taxon>
        <taxon>Pterygota</taxon>
        <taxon>Neoptera</taxon>
        <taxon>Endopterygota</taxon>
        <taxon>Coleoptera</taxon>
        <taxon>Polyphaga</taxon>
        <taxon>Cucujiformia</taxon>
        <taxon>Chrysomeloidea</taxon>
        <taxon>Chrysomelidae</taxon>
        <taxon>Galerucinae</taxon>
        <taxon>Diabroticina</taxon>
        <taxon>Diabroticites</taxon>
        <taxon>Diabrotica</taxon>
    </lineage>
</organism>
<keyword evidence="8" id="KW-0443">Lipid metabolism</keyword>
<dbReference type="InterPro" id="IPR056853">
    <property type="entry name" value="AGMP_C"/>
</dbReference>
<comment type="catalytic activity">
    <reaction evidence="13">
        <text>1-O-(1,2-saturated-alkyl)-sn-glycerol + (6R)-L-erythro-5,6,7,8-tetrahydrobiopterin + O2 = a 1-(1-hydroxyalkyl)-sn-glycerol + (6R)-L-erythro-6,7-dihydrobiopterin + H2O</text>
        <dbReference type="Rhea" id="RHEA:36255"/>
        <dbReference type="ChEBI" id="CHEBI:15377"/>
        <dbReference type="ChEBI" id="CHEBI:15379"/>
        <dbReference type="ChEBI" id="CHEBI:43120"/>
        <dbReference type="ChEBI" id="CHEBI:59560"/>
        <dbReference type="ChEBI" id="CHEBI:73418"/>
        <dbReference type="ChEBI" id="CHEBI:83957"/>
        <dbReference type="EC" id="1.14.16.5"/>
    </reaction>
</comment>
<dbReference type="GeneID" id="114329999"/>
<accession>A0ABM5IKQ7</accession>
<evidence type="ECO:0000256" key="10">
    <source>
        <dbReference type="ARBA" id="ARBA00038190"/>
    </source>
</evidence>
<reference evidence="17" key="1">
    <citation type="submission" date="2025-05" db="UniProtKB">
        <authorList>
            <consortium name="EnsemblMetazoa"/>
        </authorList>
    </citation>
    <scope>IDENTIFICATION</scope>
</reference>
<evidence type="ECO:0000256" key="2">
    <source>
        <dbReference type="ARBA" id="ARBA00004477"/>
    </source>
</evidence>
<feature type="transmembrane region" description="Helical" evidence="14">
    <location>
        <begin position="224"/>
        <end position="245"/>
    </location>
</feature>
<dbReference type="EC" id="1.14.16.5" evidence="11"/>
<evidence type="ECO:0000259" key="16">
    <source>
        <dbReference type="Pfam" id="PF24858"/>
    </source>
</evidence>
<keyword evidence="3 14" id="KW-0812">Transmembrane</keyword>
<keyword evidence="18" id="KW-1185">Reference proteome</keyword>
<evidence type="ECO:0000256" key="4">
    <source>
        <dbReference type="ARBA" id="ARBA00022824"/>
    </source>
</evidence>
<evidence type="ECO:0000256" key="7">
    <source>
        <dbReference type="ARBA" id="ARBA00023004"/>
    </source>
</evidence>
<evidence type="ECO:0000256" key="14">
    <source>
        <dbReference type="SAM" id="Phobius"/>
    </source>
</evidence>
<dbReference type="RefSeq" id="XP_028135094.2">
    <property type="nucleotide sequence ID" value="XM_028279293.2"/>
</dbReference>
<name>A0ABM5IKQ7_DIAVI</name>
<evidence type="ECO:0000259" key="15">
    <source>
        <dbReference type="Pfam" id="PF04116"/>
    </source>
</evidence>
<keyword evidence="5 14" id="KW-1133">Transmembrane helix</keyword>
<feature type="domain" description="Fatty acid hydroxylase" evidence="15">
    <location>
        <begin position="148"/>
        <end position="279"/>
    </location>
</feature>
<evidence type="ECO:0000256" key="8">
    <source>
        <dbReference type="ARBA" id="ARBA00023098"/>
    </source>
</evidence>
<evidence type="ECO:0000256" key="11">
    <source>
        <dbReference type="ARBA" id="ARBA00039026"/>
    </source>
</evidence>
<evidence type="ECO:0000256" key="3">
    <source>
        <dbReference type="ARBA" id="ARBA00022692"/>
    </source>
</evidence>
<comment type="similarity">
    <text evidence="10">Belongs to the sterol desaturase family. TMEM195 subfamily.</text>
</comment>
<feature type="transmembrane region" description="Helical" evidence="14">
    <location>
        <begin position="74"/>
        <end position="91"/>
    </location>
</feature>
<feature type="transmembrane region" description="Helical" evidence="14">
    <location>
        <begin position="364"/>
        <end position="384"/>
    </location>
</feature>
<feature type="domain" description="Alkylglycerol monooxygenase C-terminal" evidence="16">
    <location>
        <begin position="366"/>
        <end position="450"/>
    </location>
</feature>